<evidence type="ECO:0000313" key="6">
    <source>
        <dbReference type="EMBL" id="KAL1524487.1"/>
    </source>
</evidence>
<comment type="caution">
    <text evidence="6">The sequence shown here is derived from an EMBL/GenBank/DDBJ whole genome shotgun (WGS) entry which is preliminary data.</text>
</comment>
<dbReference type="GO" id="GO:0098852">
    <property type="term" value="C:lytic vacuole membrane"/>
    <property type="evidence" value="ECO:0007669"/>
    <property type="project" value="UniProtKB-ARBA"/>
</dbReference>
<dbReference type="Pfam" id="PF04193">
    <property type="entry name" value="PQ-loop"/>
    <property type="match status" value="2"/>
</dbReference>
<evidence type="ECO:0000313" key="7">
    <source>
        <dbReference type="Proteomes" id="UP001515480"/>
    </source>
</evidence>
<sequence>MLQDVVQDSACRCLPVERSGHHYSELLSSLLHDCVYTPLDQVAVVLGFLNIVFWAVSQCPQLYKNYLRGNCQGLSLLFLLGWAVADTASLLGCLLTQQQAYMTFTSAYFCVADAVLLSQFSYYSWRVHAASSEEHEKRLQLHTHLISPAARRPEAIFESITTPPFHHLPTESSSCHDLTAVTHQVHKRSRRRLLHTVVALACSVMMLFIVVASAAAGVVHSQSHLETASPLCDERASMPPWAAALGTVFAWTSNTIFIGARLPQIVQNWRRQSVEGLSMMMFFLAAGGNICYSMSIIMRAPSILESRQISFWINTLPYLLSCILTMGCDLFILIQARWYSQQLFGKHSTIIEYA</sequence>
<protein>
    <submittedName>
        <fullName evidence="6">Uncharacterized protein</fullName>
    </submittedName>
</protein>
<keyword evidence="4 5" id="KW-0472">Membrane</keyword>
<reference evidence="6 7" key="1">
    <citation type="journal article" date="2024" name="Science">
        <title>Giant polyketide synthase enzymes in the biosynthesis of giant marine polyether toxins.</title>
        <authorList>
            <person name="Fallon T.R."/>
            <person name="Shende V.V."/>
            <person name="Wierzbicki I.H."/>
            <person name="Pendleton A.L."/>
            <person name="Watervoot N.F."/>
            <person name="Auber R.P."/>
            <person name="Gonzalez D.J."/>
            <person name="Wisecaver J.H."/>
            <person name="Moore B.S."/>
        </authorList>
    </citation>
    <scope>NUCLEOTIDE SEQUENCE [LARGE SCALE GENOMIC DNA]</scope>
    <source>
        <strain evidence="6 7">12B1</strain>
    </source>
</reference>
<dbReference type="Gene3D" id="1.20.1280.290">
    <property type="match status" value="2"/>
</dbReference>
<gene>
    <name evidence="6" type="ORF">AB1Y20_019381</name>
</gene>
<dbReference type="PANTHER" id="PTHR16201">
    <property type="entry name" value="SEVEN TRANSMEMBRANE PROTEIN 1-RELATED"/>
    <property type="match status" value="1"/>
</dbReference>
<evidence type="ECO:0000256" key="1">
    <source>
        <dbReference type="ARBA" id="ARBA00004141"/>
    </source>
</evidence>
<dbReference type="EMBL" id="JBGBPQ010000005">
    <property type="protein sequence ID" value="KAL1524487.1"/>
    <property type="molecule type" value="Genomic_DNA"/>
</dbReference>
<accession>A0AB34JU86</accession>
<evidence type="ECO:0000256" key="5">
    <source>
        <dbReference type="SAM" id="Phobius"/>
    </source>
</evidence>
<dbReference type="AlphaFoldDB" id="A0AB34JU86"/>
<dbReference type="InterPro" id="IPR006603">
    <property type="entry name" value="PQ-loop_rpt"/>
</dbReference>
<dbReference type="PANTHER" id="PTHR16201:SF34">
    <property type="entry name" value="LYSOSOMAL AMINO ACID TRANSPORTER 1"/>
    <property type="match status" value="1"/>
</dbReference>
<dbReference type="GO" id="GO:0015174">
    <property type="term" value="F:basic amino acid transmembrane transporter activity"/>
    <property type="evidence" value="ECO:0007669"/>
    <property type="project" value="UniProtKB-ARBA"/>
</dbReference>
<organism evidence="6 7">
    <name type="scientific">Prymnesium parvum</name>
    <name type="common">Toxic golden alga</name>
    <dbReference type="NCBI Taxonomy" id="97485"/>
    <lineage>
        <taxon>Eukaryota</taxon>
        <taxon>Haptista</taxon>
        <taxon>Haptophyta</taxon>
        <taxon>Prymnesiophyceae</taxon>
        <taxon>Prymnesiales</taxon>
        <taxon>Prymnesiaceae</taxon>
        <taxon>Prymnesium</taxon>
    </lineage>
</organism>
<feature type="transmembrane region" description="Helical" evidence="5">
    <location>
        <begin position="238"/>
        <end position="258"/>
    </location>
</feature>
<proteinExistence type="predicted"/>
<keyword evidence="2 5" id="KW-0812">Transmembrane</keyword>
<evidence type="ECO:0000256" key="4">
    <source>
        <dbReference type="ARBA" id="ARBA00023136"/>
    </source>
</evidence>
<dbReference type="InterPro" id="IPR051415">
    <property type="entry name" value="LAAT-1"/>
</dbReference>
<keyword evidence="3 5" id="KW-1133">Transmembrane helix</keyword>
<keyword evidence="7" id="KW-1185">Reference proteome</keyword>
<feature type="transmembrane region" description="Helical" evidence="5">
    <location>
        <begin position="76"/>
        <end position="97"/>
    </location>
</feature>
<feature type="transmembrane region" description="Helical" evidence="5">
    <location>
        <begin position="193"/>
        <end position="218"/>
    </location>
</feature>
<feature type="transmembrane region" description="Helical" evidence="5">
    <location>
        <begin position="318"/>
        <end position="339"/>
    </location>
</feature>
<dbReference type="SMART" id="SM00679">
    <property type="entry name" value="CTNS"/>
    <property type="match status" value="2"/>
</dbReference>
<dbReference type="Proteomes" id="UP001515480">
    <property type="component" value="Unassembled WGS sequence"/>
</dbReference>
<dbReference type="FunFam" id="1.20.1280.290:FF:000009">
    <property type="entry name" value="PQ loop repeat family protein"/>
    <property type="match status" value="1"/>
</dbReference>
<name>A0AB34JU86_PRYPA</name>
<comment type="subcellular location">
    <subcellularLocation>
        <location evidence="1">Membrane</location>
        <topology evidence="1">Multi-pass membrane protein</topology>
    </subcellularLocation>
</comment>
<feature type="transmembrane region" description="Helical" evidence="5">
    <location>
        <begin position="279"/>
        <end position="298"/>
    </location>
</feature>
<evidence type="ECO:0000256" key="3">
    <source>
        <dbReference type="ARBA" id="ARBA00022989"/>
    </source>
</evidence>
<evidence type="ECO:0000256" key="2">
    <source>
        <dbReference type="ARBA" id="ARBA00022692"/>
    </source>
</evidence>